<evidence type="ECO:0000256" key="1">
    <source>
        <dbReference type="ARBA" id="ARBA00004123"/>
    </source>
</evidence>
<comment type="similarity">
    <text evidence="3 15">Belongs to the HIT family.</text>
</comment>
<evidence type="ECO:0000313" key="18">
    <source>
        <dbReference type="EMBL" id="KAK6173523.1"/>
    </source>
</evidence>
<keyword evidence="8" id="KW-0597">Phosphoprotein</keyword>
<reference evidence="18 19" key="1">
    <citation type="submission" date="2024-01" db="EMBL/GenBank/DDBJ databases">
        <title>The genome of the rayed Mediterranean limpet Patella caerulea (Linnaeus, 1758).</title>
        <authorList>
            <person name="Anh-Thu Weber A."/>
            <person name="Halstead-Nussloch G."/>
        </authorList>
    </citation>
    <scope>NUCLEOTIDE SEQUENCE [LARGE SCALE GENOMIC DNA]</scope>
    <source>
        <strain evidence="18">AATW-2023a</strain>
        <tissue evidence="18">Whole specimen</tissue>
    </source>
</reference>
<dbReference type="Gene3D" id="3.30.200.40">
    <property type="entry name" value="Scavenger mRNA decapping enzyme, N-terminal domain"/>
    <property type="match status" value="1"/>
</dbReference>
<dbReference type="EMBL" id="JAZGQO010000011">
    <property type="protein sequence ID" value="KAK6173523.1"/>
    <property type="molecule type" value="Genomic_DNA"/>
</dbReference>
<dbReference type="SUPFAM" id="SSF54197">
    <property type="entry name" value="HIT-like"/>
    <property type="match status" value="1"/>
</dbReference>
<keyword evidence="19" id="KW-1185">Reference proteome</keyword>
<feature type="binding site" evidence="17">
    <location>
        <begin position="244"/>
        <end position="255"/>
    </location>
    <ligand>
        <name>substrate</name>
    </ligand>
</feature>
<evidence type="ECO:0000256" key="10">
    <source>
        <dbReference type="ARBA" id="ARBA00022801"/>
    </source>
</evidence>
<dbReference type="FunFam" id="3.30.200.40:FF:000001">
    <property type="entry name" value="m7GpppX diphosphatase"/>
    <property type="match status" value="1"/>
</dbReference>
<comment type="function">
    <text evidence="15">Decapping scavenger enzyme that catalyzes the cleavage of a residual cap structure following the degradation of mRNAs by the 3'-&gt;5' exosome-mediated mRNA decay pathway.</text>
</comment>
<dbReference type="GO" id="GO:0000932">
    <property type="term" value="C:P-body"/>
    <property type="evidence" value="ECO:0007669"/>
    <property type="project" value="TreeGrafter"/>
</dbReference>
<evidence type="ECO:0000256" key="9">
    <source>
        <dbReference type="ARBA" id="ARBA00022664"/>
    </source>
</evidence>
<evidence type="ECO:0000256" key="11">
    <source>
        <dbReference type="ARBA" id="ARBA00022990"/>
    </source>
</evidence>
<dbReference type="Proteomes" id="UP001347796">
    <property type="component" value="Unassembled WGS sequence"/>
</dbReference>
<comment type="catalytic activity">
    <reaction evidence="14 15">
        <text>a 5'-end (N(7)-methyl 5'-triphosphoguanosine)-ribonucleoside in mRNA + H2O = N(7)-methyl-GMP + a 5'-end diphospho-ribonucleoside in mRNA + 2 H(+)</text>
        <dbReference type="Rhea" id="RHEA:65388"/>
        <dbReference type="Rhea" id="RHEA-COMP:17165"/>
        <dbReference type="Rhea" id="RHEA-COMP:17167"/>
        <dbReference type="ChEBI" id="CHEBI:15377"/>
        <dbReference type="ChEBI" id="CHEBI:15378"/>
        <dbReference type="ChEBI" id="CHEBI:58285"/>
        <dbReference type="ChEBI" id="CHEBI:156461"/>
        <dbReference type="ChEBI" id="CHEBI:167616"/>
        <dbReference type="EC" id="3.6.1.59"/>
    </reaction>
</comment>
<dbReference type="FunFam" id="3.30.428.10:FF:000006">
    <property type="entry name" value="m7GpppX diphosphatase"/>
    <property type="match status" value="1"/>
</dbReference>
<comment type="caution">
    <text evidence="18">The sequence shown here is derived from an EMBL/GenBank/DDBJ whole genome shotgun (WGS) entry which is preliminary data.</text>
</comment>
<evidence type="ECO:0000256" key="17">
    <source>
        <dbReference type="PIRSR" id="PIRSR028973-2"/>
    </source>
</evidence>
<keyword evidence="9 15" id="KW-0507">mRNA processing</keyword>
<evidence type="ECO:0000256" key="3">
    <source>
        <dbReference type="ARBA" id="ARBA00010208"/>
    </source>
</evidence>
<keyword evidence="7" id="KW-0963">Cytoplasm</keyword>
<accession>A0AAN8JE29</accession>
<evidence type="ECO:0000256" key="7">
    <source>
        <dbReference type="ARBA" id="ARBA00022490"/>
    </source>
</evidence>
<keyword evidence="11" id="KW-0007">Acetylation</keyword>
<dbReference type="GO" id="GO:0008380">
    <property type="term" value="P:RNA splicing"/>
    <property type="evidence" value="ECO:0007669"/>
    <property type="project" value="UniProtKB-KW"/>
</dbReference>
<dbReference type="GO" id="GO:0000340">
    <property type="term" value="F:RNA 7-methylguanosine cap binding"/>
    <property type="evidence" value="ECO:0007669"/>
    <property type="project" value="UniProtKB-UniRule"/>
</dbReference>
<evidence type="ECO:0000313" key="19">
    <source>
        <dbReference type="Proteomes" id="UP001347796"/>
    </source>
</evidence>
<evidence type="ECO:0000256" key="2">
    <source>
        <dbReference type="ARBA" id="ARBA00004496"/>
    </source>
</evidence>
<feature type="binding site" evidence="17">
    <location>
        <position position="181"/>
    </location>
    <ligand>
        <name>substrate</name>
    </ligand>
</feature>
<evidence type="ECO:0000256" key="4">
    <source>
        <dbReference type="ARBA" id="ARBA00011140"/>
    </source>
</evidence>
<evidence type="ECO:0000256" key="16">
    <source>
        <dbReference type="PIRSR" id="PIRSR028973-1"/>
    </source>
</evidence>
<feature type="binding site" evidence="17">
    <location>
        <position position="161"/>
    </location>
    <ligand>
        <name>substrate</name>
    </ligand>
</feature>
<evidence type="ECO:0000256" key="15">
    <source>
        <dbReference type="PIRNR" id="PIRNR028973"/>
    </source>
</evidence>
<keyword evidence="13 15" id="KW-0539">Nucleus</keyword>
<comment type="subunit">
    <text evidence="4">Homodimer. Associates with components of the exosome multienzyme ribonuclease complex, such as EXOSC3 and EXOSC4. Interacts with NDOR1.</text>
</comment>
<evidence type="ECO:0000256" key="6">
    <source>
        <dbReference type="ARBA" id="ARBA00015636"/>
    </source>
</evidence>
<dbReference type="InterPro" id="IPR008594">
    <property type="entry name" value="DcpS/DCS2"/>
</dbReference>
<dbReference type="Pfam" id="PF11969">
    <property type="entry name" value="DcpS_C"/>
    <property type="match status" value="1"/>
</dbReference>
<feature type="active site" description="Nucleophile" evidence="16">
    <location>
        <position position="253"/>
    </location>
</feature>
<dbReference type="PANTHER" id="PTHR12978">
    <property type="entry name" value="HISTIDINE TRIAD HIT PROTEIN MEMBER"/>
    <property type="match status" value="1"/>
</dbReference>
<dbReference type="InterPro" id="IPR011145">
    <property type="entry name" value="Scavenger_mRNA_decap_enz_N"/>
</dbReference>
<dbReference type="PIRSF" id="PIRSF028973">
    <property type="entry name" value="Scavenger_mRNA_decap_enz"/>
    <property type="match status" value="1"/>
</dbReference>
<evidence type="ECO:0000256" key="12">
    <source>
        <dbReference type="ARBA" id="ARBA00023187"/>
    </source>
</evidence>
<dbReference type="Pfam" id="PF05652">
    <property type="entry name" value="DcpS"/>
    <property type="match status" value="1"/>
</dbReference>
<gene>
    <name evidence="18" type="ORF">SNE40_016956</name>
</gene>
<protein>
    <recommendedName>
        <fullName evidence="6 15">m7GpppX diphosphatase</fullName>
        <ecNumber evidence="5 15">3.6.1.59</ecNumber>
    </recommendedName>
</protein>
<sequence length="314" mass="36135">MSGEGENDASQTKRMKYSDGEGSRVLKDFSVTKILKEDSKVKLMAIHGKFEGANDDAVLLLEKLPFASKTVNAMLTGSNLHETLKNDIYSTYEAVSPPSFPGYKTTMIYPATEKHIAKYSEQDVFVVHETKELYSMVTKPSLEQSSFSLQWVYNILEKKTESERIIHEDVDPETGFILLPDMKWDRKDVNSLYLVAIVNKHGVKSLRDLNKQCLPLLKNILNTGTKVIKEKFNIPDSKLRIYIHYQPSYYHLHVHFTHVKFDAPGSDVFRAHLLSSVIENIENNGDFYENKTLSFTLRENDNLFKKYNERGYFD</sequence>
<dbReference type="GO" id="GO:0006397">
    <property type="term" value="P:mRNA processing"/>
    <property type="evidence" value="ECO:0007669"/>
    <property type="project" value="UniProtKB-KW"/>
</dbReference>
<feature type="binding site" evidence="17">
    <location>
        <position position="151"/>
    </location>
    <ligand>
        <name>substrate</name>
    </ligand>
</feature>
<dbReference type="AlphaFoldDB" id="A0AAN8JE29"/>
<dbReference type="PANTHER" id="PTHR12978:SF0">
    <property type="entry name" value="M7GPPPX DIPHOSPHATASE"/>
    <property type="match status" value="1"/>
</dbReference>
<dbReference type="GO" id="GO:0005634">
    <property type="term" value="C:nucleus"/>
    <property type="evidence" value="ECO:0007669"/>
    <property type="project" value="UniProtKB-SubCell"/>
</dbReference>
<dbReference type="InterPro" id="IPR036265">
    <property type="entry name" value="HIT-like_sf"/>
</dbReference>
<dbReference type="GO" id="GO:0000290">
    <property type="term" value="P:deadenylation-dependent decapping of nuclear-transcribed mRNA"/>
    <property type="evidence" value="ECO:0007669"/>
    <property type="project" value="UniProtKB-UniRule"/>
</dbReference>
<keyword evidence="12" id="KW-0508">mRNA splicing</keyword>
<evidence type="ECO:0000256" key="8">
    <source>
        <dbReference type="ARBA" id="ARBA00022553"/>
    </source>
</evidence>
<name>A0AAN8JE29_PATCE</name>
<proteinExistence type="inferred from homology"/>
<dbReference type="SUPFAM" id="SSF102860">
    <property type="entry name" value="mRNA decapping enzyme DcpS N-terminal domain"/>
    <property type="match status" value="1"/>
</dbReference>
<keyword evidence="10 15" id="KW-0378">Hydrolase</keyword>
<comment type="subcellular location">
    <subcellularLocation>
        <location evidence="2">Cytoplasm</location>
    </subcellularLocation>
    <subcellularLocation>
        <location evidence="1 15">Nucleus</location>
    </subcellularLocation>
</comment>
<dbReference type="EC" id="3.6.1.59" evidence="5 15"/>
<feature type="binding site" evidence="17">
    <location>
        <position position="183"/>
    </location>
    <ligand>
        <name>substrate</name>
    </ligand>
</feature>
<dbReference type="GO" id="GO:0140932">
    <property type="term" value="F:5'-(N(7)-methyl 5'-triphosphoguanosine)-[mRNA] diphosphatase activity"/>
    <property type="evidence" value="ECO:0007669"/>
    <property type="project" value="UniProtKB-EC"/>
</dbReference>
<organism evidence="18 19">
    <name type="scientific">Patella caerulea</name>
    <name type="common">Rayed Mediterranean limpet</name>
    <dbReference type="NCBI Taxonomy" id="87958"/>
    <lineage>
        <taxon>Eukaryota</taxon>
        <taxon>Metazoa</taxon>
        <taxon>Spiralia</taxon>
        <taxon>Lophotrochozoa</taxon>
        <taxon>Mollusca</taxon>
        <taxon>Gastropoda</taxon>
        <taxon>Patellogastropoda</taxon>
        <taxon>Patelloidea</taxon>
        <taxon>Patellidae</taxon>
        <taxon>Patella</taxon>
    </lineage>
</organism>
<dbReference type="Gene3D" id="3.30.428.10">
    <property type="entry name" value="HIT-like"/>
    <property type="match status" value="1"/>
</dbReference>
<evidence type="ECO:0000256" key="13">
    <source>
        <dbReference type="ARBA" id="ARBA00023242"/>
    </source>
</evidence>
<evidence type="ECO:0000256" key="5">
    <source>
        <dbReference type="ARBA" id="ARBA00012520"/>
    </source>
</evidence>
<evidence type="ECO:0000256" key="14">
    <source>
        <dbReference type="ARBA" id="ARBA00048222"/>
    </source>
</evidence>